<dbReference type="OrthoDB" id="123026at2759"/>
<protein>
    <recommendedName>
        <fullName evidence="3">Reverse transcriptase RNase H-like domain-containing protein</fullName>
    </recommendedName>
</protein>
<keyword evidence="2" id="KW-1185">Reference proteome</keyword>
<comment type="caution">
    <text evidence="1">The sequence shown here is derived from an EMBL/GenBank/DDBJ whole genome shotgun (WGS) entry which is preliminary data.</text>
</comment>
<accession>A0A2P4WZV1</accession>
<dbReference type="EMBL" id="NCKW01020145">
    <property type="protein sequence ID" value="POM58830.1"/>
    <property type="molecule type" value="Genomic_DNA"/>
</dbReference>
<dbReference type="Proteomes" id="UP000237271">
    <property type="component" value="Unassembled WGS sequence"/>
</dbReference>
<dbReference type="InterPro" id="IPR043502">
    <property type="entry name" value="DNA/RNA_pol_sf"/>
</dbReference>
<evidence type="ECO:0000313" key="2">
    <source>
        <dbReference type="Proteomes" id="UP000237271"/>
    </source>
</evidence>
<proteinExistence type="predicted"/>
<dbReference type="AlphaFoldDB" id="A0A2P4WZV1"/>
<reference evidence="1 2" key="1">
    <citation type="journal article" date="2017" name="Genome Biol. Evol.">
        <title>Phytophthora megakarya and P. palmivora, closely related causal agents of cacao black pod rot, underwent increases in genome sizes and gene numbers by different mechanisms.</title>
        <authorList>
            <person name="Ali S.S."/>
            <person name="Shao J."/>
            <person name="Lary D.J."/>
            <person name="Kronmiller B."/>
            <person name="Shen D."/>
            <person name="Strem M.D."/>
            <person name="Amoako-Attah I."/>
            <person name="Akrofi A.Y."/>
            <person name="Begoude B.A."/>
            <person name="Ten Hoopen G.M."/>
            <person name="Coulibaly K."/>
            <person name="Kebe B.I."/>
            <person name="Melnick R.L."/>
            <person name="Guiltinan M.J."/>
            <person name="Tyler B.M."/>
            <person name="Meinhardt L.W."/>
            <person name="Bailey B.A."/>
        </authorList>
    </citation>
    <scope>NUCLEOTIDE SEQUENCE [LARGE SCALE GENOMIC DNA]</scope>
    <source>
        <strain evidence="2">sbr112.9</strain>
    </source>
</reference>
<sequence>MKRSVSAVALSWTEEERANYSHVLQFIANAAKLYCPEEQTTICLMTDASDRGYVIILTQGSTDTLVGGGKRSISCSEGCVSLDYILEREQGFKVFRDHSNLIKIFSPLKIIKKYTRGKLLRWALRISCLRYTIEHIDGESNLWADIISR</sequence>
<gene>
    <name evidence="1" type="ORF">PHPALM_36472</name>
</gene>
<name>A0A2P4WZV1_9STRA</name>
<dbReference type="SUPFAM" id="SSF56672">
    <property type="entry name" value="DNA/RNA polymerases"/>
    <property type="match status" value="1"/>
</dbReference>
<evidence type="ECO:0008006" key="3">
    <source>
        <dbReference type="Google" id="ProtNLM"/>
    </source>
</evidence>
<organism evidence="1 2">
    <name type="scientific">Phytophthora palmivora</name>
    <dbReference type="NCBI Taxonomy" id="4796"/>
    <lineage>
        <taxon>Eukaryota</taxon>
        <taxon>Sar</taxon>
        <taxon>Stramenopiles</taxon>
        <taxon>Oomycota</taxon>
        <taxon>Peronosporomycetes</taxon>
        <taxon>Peronosporales</taxon>
        <taxon>Peronosporaceae</taxon>
        <taxon>Phytophthora</taxon>
    </lineage>
</organism>
<evidence type="ECO:0000313" key="1">
    <source>
        <dbReference type="EMBL" id="POM58830.1"/>
    </source>
</evidence>